<dbReference type="RefSeq" id="WP_022234425.1">
    <property type="nucleotide sequence ID" value="NZ_JACOPS010000004.1"/>
</dbReference>
<dbReference type="PANTHER" id="PTHR30204">
    <property type="entry name" value="REDOX-CYCLING DRUG-SENSING TRANSCRIPTIONAL ACTIVATOR SOXR"/>
    <property type="match status" value="1"/>
</dbReference>
<dbReference type="Pfam" id="PF13411">
    <property type="entry name" value="MerR_1"/>
    <property type="match status" value="1"/>
</dbReference>
<dbReference type="InterPro" id="IPR009061">
    <property type="entry name" value="DNA-bd_dom_put_sf"/>
</dbReference>
<dbReference type="SUPFAM" id="SSF46955">
    <property type="entry name" value="Putative DNA-binding domain"/>
    <property type="match status" value="1"/>
</dbReference>
<dbReference type="Gene3D" id="1.10.1660.10">
    <property type="match status" value="1"/>
</dbReference>
<comment type="caution">
    <text evidence="6">The sequence shown here is derived from an EMBL/GenBank/DDBJ whole genome shotgun (WGS) entry which is preliminary data.</text>
</comment>
<dbReference type="PRINTS" id="PR00040">
    <property type="entry name" value="HTHMERR"/>
</dbReference>
<evidence type="ECO:0000256" key="3">
    <source>
        <dbReference type="ARBA" id="ARBA00023125"/>
    </source>
</evidence>
<organism evidence="6 7">
    <name type="scientific">Ruminococcus intestinalis</name>
    <dbReference type="NCBI Taxonomy" id="2763066"/>
    <lineage>
        <taxon>Bacteria</taxon>
        <taxon>Bacillati</taxon>
        <taxon>Bacillota</taxon>
        <taxon>Clostridia</taxon>
        <taxon>Eubacteriales</taxon>
        <taxon>Oscillospiraceae</taxon>
        <taxon>Ruminococcus</taxon>
    </lineage>
</organism>
<accession>A0ABR7HMP4</accession>
<dbReference type="SMART" id="SM00422">
    <property type="entry name" value="HTH_MERR"/>
    <property type="match status" value="1"/>
</dbReference>
<keyword evidence="7" id="KW-1185">Reference proteome</keyword>
<dbReference type="PANTHER" id="PTHR30204:SF69">
    <property type="entry name" value="MERR-FAMILY TRANSCRIPTIONAL REGULATOR"/>
    <property type="match status" value="1"/>
</dbReference>
<keyword evidence="4" id="KW-0804">Transcription</keyword>
<proteinExistence type="predicted"/>
<evidence type="ECO:0000313" key="7">
    <source>
        <dbReference type="Proteomes" id="UP000636755"/>
    </source>
</evidence>
<gene>
    <name evidence="6" type="ORF">H8R91_09840</name>
</gene>
<name>A0ABR7HMP4_9FIRM</name>
<evidence type="ECO:0000256" key="1">
    <source>
        <dbReference type="ARBA" id="ARBA00022491"/>
    </source>
</evidence>
<sequence length="149" mass="17239">MQYTIGEISKRLDMQPSTLRYYDKEGLMPNVKRTNGGIRIFDDSDYELLTLIECLKRTGMSLKDIKVFIDWTLEGDSSIDKRLELIRKQRDAVLAQMEKLNETLGILDYKCWYYETAQKAGTCKIHDTLSADDIPQELKKAVSKLKGHQ</sequence>
<keyword evidence="2" id="KW-0805">Transcription regulation</keyword>
<dbReference type="InterPro" id="IPR000551">
    <property type="entry name" value="MerR-type_HTH_dom"/>
</dbReference>
<dbReference type="Proteomes" id="UP000636755">
    <property type="component" value="Unassembled WGS sequence"/>
</dbReference>
<dbReference type="PROSITE" id="PS50937">
    <property type="entry name" value="HTH_MERR_2"/>
    <property type="match status" value="1"/>
</dbReference>
<keyword evidence="3" id="KW-0238">DNA-binding</keyword>
<dbReference type="EMBL" id="JACOPS010000004">
    <property type="protein sequence ID" value="MBC5728811.1"/>
    <property type="molecule type" value="Genomic_DNA"/>
</dbReference>
<reference evidence="6 7" key="1">
    <citation type="submission" date="2020-08" db="EMBL/GenBank/DDBJ databases">
        <title>Genome public.</title>
        <authorList>
            <person name="Liu C."/>
            <person name="Sun Q."/>
        </authorList>
    </citation>
    <scope>NUCLEOTIDE SEQUENCE [LARGE SCALE GENOMIC DNA]</scope>
    <source>
        <strain evidence="6 7">NSJ-71</strain>
    </source>
</reference>
<dbReference type="InterPro" id="IPR047057">
    <property type="entry name" value="MerR_fam"/>
</dbReference>
<protein>
    <submittedName>
        <fullName evidence="6">MerR family transcriptional regulator</fullName>
    </submittedName>
</protein>
<feature type="domain" description="HTH merR-type" evidence="5">
    <location>
        <begin position="1"/>
        <end position="71"/>
    </location>
</feature>
<keyword evidence="1" id="KW-0678">Repressor</keyword>
<evidence type="ECO:0000256" key="4">
    <source>
        <dbReference type="ARBA" id="ARBA00023163"/>
    </source>
</evidence>
<dbReference type="CDD" id="cd01109">
    <property type="entry name" value="HTH_YyaN"/>
    <property type="match status" value="1"/>
</dbReference>
<evidence type="ECO:0000256" key="2">
    <source>
        <dbReference type="ARBA" id="ARBA00023015"/>
    </source>
</evidence>
<evidence type="ECO:0000313" key="6">
    <source>
        <dbReference type="EMBL" id="MBC5728811.1"/>
    </source>
</evidence>
<evidence type="ECO:0000259" key="5">
    <source>
        <dbReference type="PROSITE" id="PS50937"/>
    </source>
</evidence>